<evidence type="ECO:0000256" key="4">
    <source>
        <dbReference type="ARBA" id="ARBA00022475"/>
    </source>
</evidence>
<dbReference type="PRINTS" id="PR01262">
    <property type="entry name" value="INNEXIN"/>
</dbReference>
<dbReference type="EMBL" id="CAXKWB010009135">
    <property type="protein sequence ID" value="CAL4093609.1"/>
    <property type="molecule type" value="Genomic_DNA"/>
</dbReference>
<evidence type="ECO:0000256" key="5">
    <source>
        <dbReference type="ARBA" id="ARBA00022692"/>
    </source>
</evidence>
<dbReference type="Proteomes" id="UP001497623">
    <property type="component" value="Unassembled WGS sequence"/>
</dbReference>
<name>A0AAV2QNJ3_MEGNR</name>
<reference evidence="14 15" key="1">
    <citation type="submission" date="2024-05" db="EMBL/GenBank/DDBJ databases">
        <authorList>
            <person name="Wallberg A."/>
        </authorList>
    </citation>
    <scope>NUCLEOTIDE SEQUENCE [LARGE SCALE GENOMIC DNA]</scope>
</reference>
<feature type="compositionally biased region" description="Acidic residues" evidence="13">
    <location>
        <begin position="371"/>
        <end position="380"/>
    </location>
</feature>
<gene>
    <name evidence="12" type="primary">inx</name>
    <name evidence="14" type="ORF">MNOR_LOCUS14917</name>
</gene>
<dbReference type="PANTHER" id="PTHR11893:SF36">
    <property type="entry name" value="INNEXIN-5"/>
    <property type="match status" value="1"/>
</dbReference>
<sequence length="380" mass="43098">MGILDIVGTFGAVLKVGGSHTKVDSTIFQLHYRWTATIFFIAAAMVTASEFMGDPIQCIYANAPADKPMTTWCWISSTYTINTTGSSKELQGVGDNHNKDRVYHAYYQWVPFVLFAMGCLFYVPHMLWKAKEGKIVHNLLQGLHRTSLFQDTNGKIEQIIKYMNASVGLNNHYFTWYMVLEAMNLVNVVVNMCLLDKFVGGVFWEYGFEVIKFINMGEDERDDPMKYAFPRITQCTFHSTGISGTLEDKEMLCILPQNIMNEKIFLFLWVWMVVLTTITACWIVWRVVVLLQPVLRLRLMEHVSSMNNDIAVAQSIQLMHLGDFCLLEVLSKNLDIASFNEVLKGITKKRADGRVGSLSGPGGYKGYKNVDEDELLSNGK</sequence>
<evidence type="ECO:0000256" key="1">
    <source>
        <dbReference type="ARBA" id="ARBA00004610"/>
    </source>
</evidence>
<keyword evidence="4" id="KW-1003">Cell membrane</keyword>
<keyword evidence="6" id="KW-0303">Gap junction</keyword>
<dbReference type="InterPro" id="IPR000990">
    <property type="entry name" value="Innexin"/>
</dbReference>
<evidence type="ECO:0000256" key="10">
    <source>
        <dbReference type="ARBA" id="ARBA00023136"/>
    </source>
</evidence>
<comment type="function">
    <text evidence="12">Structural component of the gap junctions.</text>
</comment>
<comment type="caution">
    <text evidence="12">Lacks conserved residue(s) required for the propagation of feature annotation.</text>
</comment>
<keyword evidence="10 12" id="KW-0472">Membrane</keyword>
<keyword evidence="5 12" id="KW-0812">Transmembrane</keyword>
<keyword evidence="9 12" id="KW-0406">Ion transport</keyword>
<feature type="region of interest" description="Disordered" evidence="13">
    <location>
        <begin position="359"/>
        <end position="380"/>
    </location>
</feature>
<accession>A0AAV2QNJ3</accession>
<dbReference type="GO" id="GO:0005921">
    <property type="term" value="C:gap junction"/>
    <property type="evidence" value="ECO:0007669"/>
    <property type="project" value="UniProtKB-SubCell"/>
</dbReference>
<keyword evidence="8 12" id="KW-1133">Transmembrane helix</keyword>
<keyword evidence="7" id="KW-0965">Cell junction</keyword>
<comment type="caution">
    <text evidence="14">The sequence shown here is derived from an EMBL/GenBank/DDBJ whole genome shotgun (WGS) entry which is preliminary data.</text>
</comment>
<evidence type="ECO:0000256" key="2">
    <source>
        <dbReference type="ARBA" id="ARBA00004651"/>
    </source>
</evidence>
<evidence type="ECO:0000256" key="3">
    <source>
        <dbReference type="ARBA" id="ARBA00022448"/>
    </source>
</evidence>
<dbReference type="Pfam" id="PF00876">
    <property type="entry name" value="Innexin"/>
    <property type="match status" value="1"/>
</dbReference>
<comment type="similarity">
    <text evidence="12">Belongs to the pannexin family.</text>
</comment>
<evidence type="ECO:0000256" key="11">
    <source>
        <dbReference type="ARBA" id="ARBA00023303"/>
    </source>
</evidence>
<keyword evidence="15" id="KW-1185">Reference proteome</keyword>
<keyword evidence="11 12" id="KW-0407">Ion channel</keyword>
<evidence type="ECO:0000256" key="9">
    <source>
        <dbReference type="ARBA" id="ARBA00023065"/>
    </source>
</evidence>
<dbReference type="GO" id="GO:0034220">
    <property type="term" value="P:monoatomic ion transmembrane transport"/>
    <property type="evidence" value="ECO:0007669"/>
    <property type="project" value="UniProtKB-KW"/>
</dbReference>
<proteinExistence type="inferred from homology"/>
<organism evidence="14 15">
    <name type="scientific">Meganyctiphanes norvegica</name>
    <name type="common">Northern krill</name>
    <name type="synonym">Thysanopoda norvegica</name>
    <dbReference type="NCBI Taxonomy" id="48144"/>
    <lineage>
        <taxon>Eukaryota</taxon>
        <taxon>Metazoa</taxon>
        <taxon>Ecdysozoa</taxon>
        <taxon>Arthropoda</taxon>
        <taxon>Crustacea</taxon>
        <taxon>Multicrustacea</taxon>
        <taxon>Malacostraca</taxon>
        <taxon>Eumalacostraca</taxon>
        <taxon>Eucarida</taxon>
        <taxon>Euphausiacea</taxon>
        <taxon>Euphausiidae</taxon>
        <taxon>Meganyctiphanes</taxon>
    </lineage>
</organism>
<dbReference type="PROSITE" id="PS51013">
    <property type="entry name" value="PANNEXIN"/>
    <property type="match status" value="1"/>
</dbReference>
<feature type="transmembrane region" description="Helical" evidence="12">
    <location>
        <begin position="264"/>
        <end position="285"/>
    </location>
</feature>
<dbReference type="PANTHER" id="PTHR11893">
    <property type="entry name" value="INNEXIN"/>
    <property type="match status" value="1"/>
</dbReference>
<evidence type="ECO:0000256" key="13">
    <source>
        <dbReference type="SAM" id="MobiDB-lite"/>
    </source>
</evidence>
<keyword evidence="3 12" id="KW-0813">Transport</keyword>
<evidence type="ECO:0000313" key="14">
    <source>
        <dbReference type="EMBL" id="CAL4093609.1"/>
    </source>
</evidence>
<dbReference type="AlphaFoldDB" id="A0AAV2QNJ3"/>
<feature type="transmembrane region" description="Helical" evidence="12">
    <location>
        <begin position="106"/>
        <end position="124"/>
    </location>
</feature>
<evidence type="ECO:0000313" key="15">
    <source>
        <dbReference type="Proteomes" id="UP001497623"/>
    </source>
</evidence>
<evidence type="ECO:0000256" key="8">
    <source>
        <dbReference type="ARBA" id="ARBA00022989"/>
    </source>
</evidence>
<evidence type="ECO:0000256" key="6">
    <source>
        <dbReference type="ARBA" id="ARBA00022868"/>
    </source>
</evidence>
<evidence type="ECO:0000256" key="12">
    <source>
        <dbReference type="RuleBase" id="RU010713"/>
    </source>
</evidence>
<dbReference type="GO" id="GO:0005886">
    <property type="term" value="C:plasma membrane"/>
    <property type="evidence" value="ECO:0007669"/>
    <property type="project" value="UniProtKB-SubCell"/>
</dbReference>
<dbReference type="GO" id="GO:0005243">
    <property type="term" value="F:gap junction channel activity"/>
    <property type="evidence" value="ECO:0007669"/>
    <property type="project" value="TreeGrafter"/>
</dbReference>
<comment type="subcellular location">
    <subcellularLocation>
        <location evidence="1">Cell junction</location>
        <location evidence="1">Gap junction</location>
    </subcellularLocation>
    <subcellularLocation>
        <location evidence="2 12">Cell membrane</location>
        <topology evidence="2 12">Multi-pass membrane protein</topology>
    </subcellularLocation>
</comment>
<protein>
    <recommendedName>
        <fullName evidence="12">Innexin</fullName>
    </recommendedName>
</protein>
<evidence type="ECO:0000256" key="7">
    <source>
        <dbReference type="ARBA" id="ARBA00022949"/>
    </source>
</evidence>